<keyword evidence="3" id="KW-1185">Reference proteome</keyword>
<dbReference type="PROSITE" id="PS51742">
    <property type="entry name" value="PPC"/>
    <property type="match status" value="1"/>
</dbReference>
<dbReference type="GO" id="GO:0003677">
    <property type="term" value="F:DNA binding"/>
    <property type="evidence" value="ECO:0007669"/>
    <property type="project" value="UniProtKB-KW"/>
</dbReference>
<dbReference type="Gene3D" id="3.30.1330.80">
    <property type="entry name" value="Hypothetical protein, similar to alpha- acetolactate decarboxylase, domain 2"/>
    <property type="match status" value="1"/>
</dbReference>
<evidence type="ECO:0000313" key="3">
    <source>
        <dbReference type="Proteomes" id="UP001596447"/>
    </source>
</evidence>
<dbReference type="InterPro" id="IPR005175">
    <property type="entry name" value="PPC_dom"/>
</dbReference>
<organism evidence="2 3">
    <name type="scientific">Halospeciosus flavus</name>
    <dbReference type="NCBI Taxonomy" id="3032283"/>
    <lineage>
        <taxon>Archaea</taxon>
        <taxon>Methanobacteriati</taxon>
        <taxon>Methanobacteriota</taxon>
        <taxon>Stenosarchaea group</taxon>
        <taxon>Halobacteria</taxon>
        <taxon>Halobacteriales</taxon>
        <taxon>Halobacteriaceae</taxon>
        <taxon>Halospeciosus</taxon>
    </lineage>
</organism>
<dbReference type="AlphaFoldDB" id="A0ABD5Z111"/>
<dbReference type="PANTHER" id="PTHR34988:SF1">
    <property type="entry name" value="DNA-BINDING PROTEIN"/>
    <property type="match status" value="1"/>
</dbReference>
<feature type="domain" description="PPC" evidence="1">
    <location>
        <begin position="4"/>
        <end position="135"/>
    </location>
</feature>
<dbReference type="PANTHER" id="PTHR34988">
    <property type="entry name" value="PROTEIN, PUTATIVE-RELATED"/>
    <property type="match status" value="1"/>
</dbReference>
<evidence type="ECO:0000259" key="1">
    <source>
        <dbReference type="PROSITE" id="PS51742"/>
    </source>
</evidence>
<dbReference type="RefSeq" id="WP_279528816.1">
    <property type="nucleotide sequence ID" value="NZ_CP122312.1"/>
</dbReference>
<gene>
    <name evidence="2" type="ORF">ACFQJ9_05390</name>
</gene>
<proteinExistence type="predicted"/>
<accession>A0ABD5Z111</accession>
<keyword evidence="2" id="KW-0238">DNA-binding</keyword>
<sequence>MEYTRESDRLVVRLDPGDRVLDSLETLRDEEDVDHGFLVGIGAVDEVVLGHYDVESQEYSEETFTGQFEVTSFSGNIGPDKIHTHIQVADEEFETLGGHCSGAVVSGTFEIVVLLGETQLPHHLDERTGLDVFDL</sequence>
<dbReference type="CDD" id="cd11378">
    <property type="entry name" value="DUF296"/>
    <property type="match status" value="1"/>
</dbReference>
<evidence type="ECO:0000313" key="2">
    <source>
        <dbReference type="EMBL" id="MFC7198859.1"/>
    </source>
</evidence>
<dbReference type="SUPFAM" id="SSF117856">
    <property type="entry name" value="AF0104/ALDC/Ptd012-like"/>
    <property type="match status" value="1"/>
</dbReference>
<comment type="caution">
    <text evidence="2">The sequence shown here is derived from an EMBL/GenBank/DDBJ whole genome shotgun (WGS) entry which is preliminary data.</text>
</comment>
<reference evidence="2 3" key="1">
    <citation type="journal article" date="2019" name="Int. J. Syst. Evol. Microbiol.">
        <title>The Global Catalogue of Microorganisms (GCM) 10K type strain sequencing project: providing services to taxonomists for standard genome sequencing and annotation.</title>
        <authorList>
            <consortium name="The Broad Institute Genomics Platform"/>
            <consortium name="The Broad Institute Genome Sequencing Center for Infectious Disease"/>
            <person name="Wu L."/>
            <person name="Ma J."/>
        </authorList>
    </citation>
    <scope>NUCLEOTIDE SEQUENCE [LARGE SCALE GENOMIC DNA]</scope>
    <source>
        <strain evidence="2 3">XZGYJ-43</strain>
    </source>
</reference>
<name>A0ABD5Z111_9EURY</name>
<protein>
    <submittedName>
        <fullName evidence="2">PPC domain-containing DNA-binding protein</fullName>
    </submittedName>
</protein>
<dbReference type="Pfam" id="PF03479">
    <property type="entry name" value="PCC"/>
    <property type="match status" value="1"/>
</dbReference>
<dbReference type="Proteomes" id="UP001596447">
    <property type="component" value="Unassembled WGS sequence"/>
</dbReference>
<dbReference type="EMBL" id="JBHTAR010000011">
    <property type="protein sequence ID" value="MFC7198859.1"/>
    <property type="molecule type" value="Genomic_DNA"/>
</dbReference>